<evidence type="ECO:0000256" key="4">
    <source>
        <dbReference type="ARBA" id="ARBA00022692"/>
    </source>
</evidence>
<dbReference type="Gene3D" id="1.10.3720.10">
    <property type="entry name" value="MetI-like"/>
    <property type="match status" value="1"/>
</dbReference>
<evidence type="ECO:0000256" key="6">
    <source>
        <dbReference type="ARBA" id="ARBA00023136"/>
    </source>
</evidence>
<dbReference type="InterPro" id="IPR000515">
    <property type="entry name" value="MetI-like"/>
</dbReference>
<feature type="transmembrane region" description="Helical" evidence="7">
    <location>
        <begin position="191"/>
        <end position="208"/>
    </location>
</feature>
<evidence type="ECO:0000313" key="9">
    <source>
        <dbReference type="EMBL" id="GEK21539.1"/>
    </source>
</evidence>
<dbReference type="Proteomes" id="UP000321118">
    <property type="component" value="Unassembled WGS sequence"/>
</dbReference>
<evidence type="ECO:0000259" key="8">
    <source>
        <dbReference type="PROSITE" id="PS50928"/>
    </source>
</evidence>
<dbReference type="EMBL" id="BJUB01000006">
    <property type="protein sequence ID" value="GEK21539.1"/>
    <property type="molecule type" value="Genomic_DNA"/>
</dbReference>
<dbReference type="InterPro" id="IPR035906">
    <property type="entry name" value="MetI-like_sf"/>
</dbReference>
<keyword evidence="4 7" id="KW-0812">Transmembrane</keyword>
<accession>A0A510V3T6</accession>
<feature type="transmembrane region" description="Helical" evidence="7">
    <location>
        <begin position="73"/>
        <end position="93"/>
    </location>
</feature>
<sequence>MTKTQLRRIPAYVFLSVAVLLSVFPLYFMAVSATNTSNEVVASKLLPGGHLLENFRTLVDSQPLGSAFYHSSVNAIATTVLALILCSIAGYAFEIYHSRAKDAVMAILLLAIMIPFAATMIPLFRLFAQMGLVNSTFAVIVPLIATPFLILLFRQASRTFPHEIIEAARLDGLGEVSIFARIYLPTMKPTLAAAGVITFLFSWNNFLWPKVILVDNAYQTLPMLLSNMRAGYVTDYGSLMLAVLIVSVPTMVVFLLLQRSFAEGVTGAIK</sequence>
<proteinExistence type="inferred from homology"/>
<dbReference type="PROSITE" id="PS50928">
    <property type="entry name" value="ABC_TM1"/>
    <property type="match status" value="1"/>
</dbReference>
<feature type="transmembrane region" description="Helical" evidence="7">
    <location>
        <begin position="12"/>
        <end position="30"/>
    </location>
</feature>
<feature type="transmembrane region" description="Helical" evidence="7">
    <location>
        <begin position="105"/>
        <end position="127"/>
    </location>
</feature>
<comment type="caution">
    <text evidence="9">The sequence shown here is derived from an EMBL/GenBank/DDBJ whole genome shotgun (WGS) entry which is preliminary data.</text>
</comment>
<organism evidence="9 10">
    <name type="scientific">Cellulomonas xylanilytica</name>
    <dbReference type="NCBI Taxonomy" id="233583"/>
    <lineage>
        <taxon>Bacteria</taxon>
        <taxon>Bacillati</taxon>
        <taxon>Actinomycetota</taxon>
        <taxon>Actinomycetes</taxon>
        <taxon>Micrococcales</taxon>
        <taxon>Cellulomonadaceae</taxon>
        <taxon>Cellulomonas</taxon>
    </lineage>
</organism>
<dbReference type="PANTHER" id="PTHR43744:SF2">
    <property type="entry name" value="ARABINOOLIGOSACCHARIDES TRANSPORT SYSTEM PERMEASE PROTEIN ARAQ"/>
    <property type="match status" value="1"/>
</dbReference>
<dbReference type="GO" id="GO:0055085">
    <property type="term" value="P:transmembrane transport"/>
    <property type="evidence" value="ECO:0007669"/>
    <property type="project" value="InterPro"/>
</dbReference>
<name>A0A510V3T6_9CELL</name>
<dbReference type="GO" id="GO:0005886">
    <property type="term" value="C:plasma membrane"/>
    <property type="evidence" value="ECO:0007669"/>
    <property type="project" value="UniProtKB-SubCell"/>
</dbReference>
<evidence type="ECO:0000256" key="1">
    <source>
        <dbReference type="ARBA" id="ARBA00004651"/>
    </source>
</evidence>
<protein>
    <submittedName>
        <fullName evidence="9">Lactose ABC transporter permease</fullName>
    </submittedName>
</protein>
<evidence type="ECO:0000313" key="10">
    <source>
        <dbReference type="Proteomes" id="UP000321118"/>
    </source>
</evidence>
<keyword evidence="6 7" id="KW-0472">Membrane</keyword>
<keyword evidence="5 7" id="KW-1133">Transmembrane helix</keyword>
<dbReference type="AlphaFoldDB" id="A0A510V3T6"/>
<dbReference type="PANTHER" id="PTHR43744">
    <property type="entry name" value="ABC TRANSPORTER PERMEASE PROTEIN MG189-RELATED-RELATED"/>
    <property type="match status" value="1"/>
</dbReference>
<dbReference type="Pfam" id="PF00528">
    <property type="entry name" value="BPD_transp_1"/>
    <property type="match status" value="1"/>
</dbReference>
<dbReference type="RefSeq" id="WP_246125232.1">
    <property type="nucleotide sequence ID" value="NZ_BJUB01000006.1"/>
</dbReference>
<gene>
    <name evidence="9" type="primary">lacG2</name>
    <name evidence="9" type="ORF">CXY01_20590</name>
</gene>
<feature type="transmembrane region" description="Helical" evidence="7">
    <location>
        <begin position="236"/>
        <end position="257"/>
    </location>
</feature>
<evidence type="ECO:0000256" key="5">
    <source>
        <dbReference type="ARBA" id="ARBA00022989"/>
    </source>
</evidence>
<feature type="domain" description="ABC transmembrane type-1" evidence="8">
    <location>
        <begin position="68"/>
        <end position="257"/>
    </location>
</feature>
<keyword evidence="3" id="KW-1003">Cell membrane</keyword>
<keyword evidence="10" id="KW-1185">Reference proteome</keyword>
<evidence type="ECO:0000256" key="2">
    <source>
        <dbReference type="ARBA" id="ARBA00022448"/>
    </source>
</evidence>
<evidence type="ECO:0000256" key="3">
    <source>
        <dbReference type="ARBA" id="ARBA00022475"/>
    </source>
</evidence>
<feature type="transmembrane region" description="Helical" evidence="7">
    <location>
        <begin position="133"/>
        <end position="153"/>
    </location>
</feature>
<dbReference type="CDD" id="cd06261">
    <property type="entry name" value="TM_PBP2"/>
    <property type="match status" value="1"/>
</dbReference>
<dbReference type="SUPFAM" id="SSF161098">
    <property type="entry name" value="MetI-like"/>
    <property type="match status" value="1"/>
</dbReference>
<keyword evidence="2 7" id="KW-0813">Transport</keyword>
<comment type="subcellular location">
    <subcellularLocation>
        <location evidence="1 7">Cell membrane</location>
        <topology evidence="1 7">Multi-pass membrane protein</topology>
    </subcellularLocation>
</comment>
<comment type="similarity">
    <text evidence="7">Belongs to the binding-protein-dependent transport system permease family.</text>
</comment>
<reference evidence="9 10" key="1">
    <citation type="submission" date="2019-07" db="EMBL/GenBank/DDBJ databases">
        <title>Whole genome shotgun sequence of Cellulomonas xylanilytica NBRC 101102.</title>
        <authorList>
            <person name="Hosoyama A."/>
            <person name="Uohara A."/>
            <person name="Ohji S."/>
            <person name="Ichikawa N."/>
        </authorList>
    </citation>
    <scope>NUCLEOTIDE SEQUENCE [LARGE SCALE GENOMIC DNA]</scope>
    <source>
        <strain evidence="9 10">NBRC 101102</strain>
    </source>
</reference>
<evidence type="ECO:0000256" key="7">
    <source>
        <dbReference type="RuleBase" id="RU363032"/>
    </source>
</evidence>